<protein>
    <submittedName>
        <fullName evidence="3">TIGR01621 family pseudouridine synthase</fullName>
    </submittedName>
</protein>
<dbReference type="InterPro" id="IPR006224">
    <property type="entry name" value="PsdUridine_synth_RluA-like_CS"/>
</dbReference>
<organism evidence="3 4">
    <name type="scientific">Thalassotalea euphylliae</name>
    <dbReference type="NCBI Taxonomy" id="1655234"/>
    <lineage>
        <taxon>Bacteria</taxon>
        <taxon>Pseudomonadati</taxon>
        <taxon>Pseudomonadota</taxon>
        <taxon>Gammaproteobacteria</taxon>
        <taxon>Alteromonadales</taxon>
        <taxon>Colwelliaceae</taxon>
        <taxon>Thalassotalea</taxon>
    </lineage>
</organism>
<gene>
    <name evidence="3" type="ORF">DXX93_16020</name>
</gene>
<comment type="similarity">
    <text evidence="1">Belongs to the pseudouridine synthase RluA family.</text>
</comment>
<dbReference type="InterPro" id="IPR050188">
    <property type="entry name" value="RluA_PseudoU_synthase"/>
</dbReference>
<evidence type="ECO:0000313" key="3">
    <source>
        <dbReference type="EMBL" id="REL28980.1"/>
    </source>
</evidence>
<evidence type="ECO:0000313" key="4">
    <source>
        <dbReference type="Proteomes" id="UP000256478"/>
    </source>
</evidence>
<dbReference type="PANTHER" id="PTHR21600:SF87">
    <property type="entry name" value="RNA PSEUDOURIDYLATE SYNTHASE DOMAIN-CONTAINING PROTEIN 1"/>
    <property type="match status" value="1"/>
</dbReference>
<dbReference type="SUPFAM" id="SSF55120">
    <property type="entry name" value="Pseudouridine synthase"/>
    <property type="match status" value="1"/>
</dbReference>
<reference evidence="3 4" key="1">
    <citation type="submission" date="2018-08" db="EMBL/GenBank/DDBJ databases">
        <title>Thalassotalea euphylliae genome.</title>
        <authorList>
            <person name="Summers S."/>
            <person name="Rice S.A."/>
            <person name="Freckelton M.L."/>
            <person name="Nedved B.T."/>
            <person name="Hadfield M.G."/>
        </authorList>
    </citation>
    <scope>NUCLEOTIDE SEQUENCE [LARGE SCALE GENOMIC DNA]</scope>
    <source>
        <strain evidence="3 4">H1</strain>
    </source>
</reference>
<dbReference type="GO" id="GO:0000455">
    <property type="term" value="P:enzyme-directed rRNA pseudouridine synthesis"/>
    <property type="evidence" value="ECO:0007669"/>
    <property type="project" value="TreeGrafter"/>
</dbReference>
<accession>A0A3E0TX14</accession>
<dbReference type="NCBIfam" id="TIGR01621">
    <property type="entry name" value="RluA-like"/>
    <property type="match status" value="1"/>
</dbReference>
<dbReference type="InterPro" id="IPR006508">
    <property type="entry name" value="PsdUridine_synth_RluA-like"/>
</dbReference>
<dbReference type="Pfam" id="PF00849">
    <property type="entry name" value="PseudoU_synth_2"/>
    <property type="match status" value="1"/>
</dbReference>
<dbReference type="InterPro" id="IPR006145">
    <property type="entry name" value="PsdUridine_synth_RsuA/RluA"/>
</dbReference>
<dbReference type="OrthoDB" id="9807829at2"/>
<dbReference type="GO" id="GO:0140098">
    <property type="term" value="F:catalytic activity, acting on RNA"/>
    <property type="evidence" value="ECO:0007669"/>
    <property type="project" value="UniProtKB-ARBA"/>
</dbReference>
<dbReference type="PROSITE" id="PS01129">
    <property type="entry name" value="PSI_RLU"/>
    <property type="match status" value="1"/>
</dbReference>
<comment type="caution">
    <text evidence="3">The sequence shown here is derived from an EMBL/GenBank/DDBJ whole genome shotgun (WGS) entry which is preliminary data.</text>
</comment>
<feature type="domain" description="Pseudouridine synthase RsuA/RluA-like" evidence="2">
    <location>
        <begin position="7"/>
        <end position="151"/>
    </location>
</feature>
<proteinExistence type="inferred from homology"/>
<dbReference type="InterPro" id="IPR020103">
    <property type="entry name" value="PsdUridine_synth_cat_dom_sf"/>
</dbReference>
<sequence>MVDNQPDFVLVNKAPNVNFHDEGDTGSGLFSQVKSHLGLAELYPVHRLDKLTSGLVIFAKSQAAARLFEQLFRTHQVEKYYIALSDKKPKKKQGLIKGDMAKSRRGMWKLMRTMDNPAITQFLSQSIVPGLRAYLLKPHSGKTHQLRVALSSIGAPILGDSLYGGESEKFNTDRGYLHAYGLRFCYQDKVCHYLQAPAVGAHFSSPACQAWLESISPPWQQAWPVIN</sequence>
<dbReference type="GO" id="GO:0009982">
    <property type="term" value="F:pseudouridine synthase activity"/>
    <property type="evidence" value="ECO:0007669"/>
    <property type="project" value="InterPro"/>
</dbReference>
<evidence type="ECO:0000259" key="2">
    <source>
        <dbReference type="Pfam" id="PF00849"/>
    </source>
</evidence>
<dbReference type="GO" id="GO:0003723">
    <property type="term" value="F:RNA binding"/>
    <property type="evidence" value="ECO:0007669"/>
    <property type="project" value="InterPro"/>
</dbReference>
<dbReference type="EMBL" id="QUOU01000001">
    <property type="protein sequence ID" value="REL28980.1"/>
    <property type="molecule type" value="Genomic_DNA"/>
</dbReference>
<evidence type="ECO:0000256" key="1">
    <source>
        <dbReference type="ARBA" id="ARBA00010876"/>
    </source>
</evidence>
<dbReference type="Gene3D" id="3.30.2350.10">
    <property type="entry name" value="Pseudouridine synthase"/>
    <property type="match status" value="1"/>
</dbReference>
<dbReference type="Proteomes" id="UP000256478">
    <property type="component" value="Unassembled WGS sequence"/>
</dbReference>
<dbReference type="CDD" id="cd02869">
    <property type="entry name" value="PseudoU_synth_RluA_like"/>
    <property type="match status" value="1"/>
</dbReference>
<dbReference type="AlphaFoldDB" id="A0A3E0TX14"/>
<name>A0A3E0TX14_9GAMM</name>
<dbReference type="PANTHER" id="PTHR21600">
    <property type="entry name" value="MITOCHONDRIAL RNA PSEUDOURIDINE SYNTHASE"/>
    <property type="match status" value="1"/>
</dbReference>